<reference evidence="2 3" key="1">
    <citation type="submission" date="2019-01" db="EMBL/GenBank/DDBJ databases">
        <title>Flavobacterium sp. nov.,isolated from freshwater.</title>
        <authorList>
            <person name="Zhang R."/>
            <person name="Du Z.-J."/>
        </authorList>
    </citation>
    <scope>NUCLEOTIDE SEQUENCE [LARGE SCALE GENOMIC DNA]</scope>
    <source>
        <strain evidence="2 3">1E403</strain>
    </source>
</reference>
<keyword evidence="1" id="KW-0812">Transmembrane</keyword>
<accession>A0A3S3RFS9</accession>
<protein>
    <recommendedName>
        <fullName evidence="4">ABC transporter permease</fullName>
    </recommendedName>
</protein>
<feature type="transmembrane region" description="Helical" evidence="1">
    <location>
        <begin position="251"/>
        <end position="272"/>
    </location>
</feature>
<evidence type="ECO:0000256" key="1">
    <source>
        <dbReference type="SAM" id="Phobius"/>
    </source>
</evidence>
<feature type="transmembrane region" description="Helical" evidence="1">
    <location>
        <begin position="12"/>
        <end position="33"/>
    </location>
</feature>
<proteinExistence type="predicted"/>
<feature type="transmembrane region" description="Helical" evidence="1">
    <location>
        <begin position="183"/>
        <end position="203"/>
    </location>
</feature>
<feature type="transmembrane region" description="Helical" evidence="1">
    <location>
        <begin position="53"/>
        <end position="74"/>
    </location>
</feature>
<feature type="transmembrane region" description="Helical" evidence="1">
    <location>
        <begin position="404"/>
        <end position="430"/>
    </location>
</feature>
<keyword evidence="3" id="KW-1185">Reference proteome</keyword>
<keyword evidence="1" id="KW-0472">Membrane</keyword>
<evidence type="ECO:0000313" key="3">
    <source>
        <dbReference type="Proteomes" id="UP000287527"/>
    </source>
</evidence>
<feature type="transmembrane region" description="Helical" evidence="1">
    <location>
        <begin position="475"/>
        <end position="495"/>
    </location>
</feature>
<dbReference type="RefSeq" id="WP_128390627.1">
    <property type="nucleotide sequence ID" value="NZ_SBII01000010.1"/>
</dbReference>
<organism evidence="2 3">
    <name type="scientific">Flavobacterium cerinum</name>
    <dbReference type="NCBI Taxonomy" id="2502784"/>
    <lineage>
        <taxon>Bacteria</taxon>
        <taxon>Pseudomonadati</taxon>
        <taxon>Bacteroidota</taxon>
        <taxon>Flavobacteriia</taxon>
        <taxon>Flavobacteriales</taxon>
        <taxon>Flavobacteriaceae</taxon>
        <taxon>Flavobacterium</taxon>
    </lineage>
</organism>
<gene>
    <name evidence="2" type="ORF">EPI11_14110</name>
</gene>
<feature type="transmembrane region" description="Helical" evidence="1">
    <location>
        <begin position="365"/>
        <end position="384"/>
    </location>
</feature>
<keyword evidence="1" id="KW-1133">Transmembrane helix</keyword>
<evidence type="ECO:0008006" key="4">
    <source>
        <dbReference type="Google" id="ProtNLM"/>
    </source>
</evidence>
<feature type="transmembrane region" description="Helical" evidence="1">
    <location>
        <begin position="324"/>
        <end position="345"/>
    </location>
</feature>
<dbReference type="OrthoDB" id="100605at2"/>
<evidence type="ECO:0000313" key="2">
    <source>
        <dbReference type="EMBL" id="RWW96724.1"/>
    </source>
</evidence>
<dbReference type="EMBL" id="SBII01000010">
    <property type="protein sequence ID" value="RWW96724.1"/>
    <property type="molecule type" value="Genomic_DNA"/>
</dbReference>
<comment type="caution">
    <text evidence="2">The sequence shown here is derived from an EMBL/GenBank/DDBJ whole genome shotgun (WGS) entry which is preliminary data.</text>
</comment>
<feature type="transmembrane region" description="Helical" evidence="1">
    <location>
        <begin position="105"/>
        <end position="133"/>
    </location>
</feature>
<feature type="transmembrane region" description="Helical" evidence="1">
    <location>
        <begin position="450"/>
        <end position="468"/>
    </location>
</feature>
<sequence>MWKFIKYEVLYWIKRPMVWIFLFITTLLSVFLFGSQDVNFGGAVPGLHKNAPFLIEGFYAIFSVFFLVMVTAFMNATAIRDFQYNTYQLIFSSPIKKQDYFFGKFFGASIISVIPMLGISLGAFLAPVLAPLLPDGFNMAPPERFGEVVWSGHINGIIMFGVPNVIIAGVLLYTLALLFRSNIVSFISVIFLIVIANMANGMATDIKKEWIASIIDPFGRNPFGRMTQYFTIADQNTTSIGLEGDLLINRIVWLVVSLAVLWLVYYFFSFHLKKERTEKRKEKHTLPVPAIATETFYPKITAGFSFKIFYSLVRFEIRSIVANPVFKIVVAIGLIKLITSLSSFTGSYGTSQYPVTYTVIDVIDTSFNTFMLGFVIFYTGVLVWKERDAKLNEIEDATPVKTGVVFASKALAVIFSMAIVFVFTILIGMLAQTFHGYTNYEIGLYVKSLLVLRLLHFSYLVILSLLLHYTINNRYIGYVAFIVFILFNGYIWSLFKIDSLMVSFGNTPSIVYSDMNGFGPFVPGTVWFTIY</sequence>
<feature type="transmembrane region" description="Helical" evidence="1">
    <location>
        <begin position="153"/>
        <end position="176"/>
    </location>
</feature>
<name>A0A3S3RFS9_9FLAO</name>
<dbReference type="Proteomes" id="UP000287527">
    <property type="component" value="Unassembled WGS sequence"/>
</dbReference>
<dbReference type="AlphaFoldDB" id="A0A3S3RFS9"/>